<protein>
    <submittedName>
        <fullName evidence="2">Uncharacterized protein</fullName>
    </submittedName>
</protein>
<evidence type="ECO:0000313" key="3">
    <source>
        <dbReference type="Proteomes" id="UP000176614"/>
    </source>
</evidence>
<reference evidence="2 3" key="1">
    <citation type="journal article" date="2016" name="Nat. Commun.">
        <title>Thousands of microbial genomes shed light on interconnected biogeochemical processes in an aquifer system.</title>
        <authorList>
            <person name="Anantharaman K."/>
            <person name="Brown C.T."/>
            <person name="Hug L.A."/>
            <person name="Sharon I."/>
            <person name="Castelle C.J."/>
            <person name="Probst A.J."/>
            <person name="Thomas B.C."/>
            <person name="Singh A."/>
            <person name="Wilkins M.J."/>
            <person name="Karaoz U."/>
            <person name="Brodie E.L."/>
            <person name="Williams K.H."/>
            <person name="Hubbard S.S."/>
            <person name="Banfield J.F."/>
        </authorList>
    </citation>
    <scope>NUCLEOTIDE SEQUENCE [LARGE SCALE GENOMIC DNA]</scope>
</reference>
<gene>
    <name evidence="2" type="ORF">A2264_00240</name>
</gene>
<keyword evidence="1" id="KW-1133">Transmembrane helix</keyword>
<dbReference type="Proteomes" id="UP000176614">
    <property type="component" value="Unassembled WGS sequence"/>
</dbReference>
<dbReference type="EMBL" id="MEVT01000008">
    <property type="protein sequence ID" value="OGC63117.1"/>
    <property type="molecule type" value="Genomic_DNA"/>
</dbReference>
<dbReference type="AlphaFoldDB" id="A0A1F4W118"/>
<sequence length="113" mass="11897">MNQPSGPFDMLKDVVGESEIPAPGHITSVWDIAAAIANFMTLMAAGLAIAGLAYAFVQYATSQGDPKAVDRAQKAVTGSVVAFVVTFLLWSIRRIIIGTLTQEGVYIGNDPGI</sequence>
<evidence type="ECO:0000313" key="2">
    <source>
        <dbReference type="EMBL" id="OGC63117.1"/>
    </source>
</evidence>
<name>A0A1F4W118_UNCKA</name>
<organism evidence="2 3">
    <name type="scientific">candidate division WWE3 bacterium RIFOXYA2_FULL_46_9</name>
    <dbReference type="NCBI Taxonomy" id="1802636"/>
    <lineage>
        <taxon>Bacteria</taxon>
        <taxon>Katanobacteria</taxon>
    </lineage>
</organism>
<comment type="caution">
    <text evidence="2">The sequence shown here is derived from an EMBL/GenBank/DDBJ whole genome shotgun (WGS) entry which is preliminary data.</text>
</comment>
<accession>A0A1F4W118</accession>
<proteinExistence type="predicted"/>
<evidence type="ECO:0000256" key="1">
    <source>
        <dbReference type="SAM" id="Phobius"/>
    </source>
</evidence>
<keyword evidence="1" id="KW-0812">Transmembrane</keyword>
<feature type="transmembrane region" description="Helical" evidence="1">
    <location>
        <begin position="32"/>
        <end position="54"/>
    </location>
</feature>
<feature type="transmembrane region" description="Helical" evidence="1">
    <location>
        <begin position="75"/>
        <end position="92"/>
    </location>
</feature>
<keyword evidence="1" id="KW-0472">Membrane</keyword>